<dbReference type="InterPro" id="IPR050245">
    <property type="entry name" value="PrsA_foldase"/>
</dbReference>
<dbReference type="RefSeq" id="WP_149267047.1">
    <property type="nucleotide sequence ID" value="NZ_VFJB01000008.1"/>
</dbReference>
<protein>
    <recommendedName>
        <fullName evidence="2">peptidylprolyl isomerase</fullName>
        <ecNumber evidence="2">5.2.1.8</ecNumber>
    </recommendedName>
</protein>
<dbReference type="SUPFAM" id="SSF109998">
    <property type="entry name" value="Triger factor/SurA peptide-binding domain-like"/>
    <property type="match status" value="1"/>
</dbReference>
<evidence type="ECO:0000256" key="5">
    <source>
        <dbReference type="ARBA" id="ARBA00023235"/>
    </source>
</evidence>
<dbReference type="PROSITE" id="PS50198">
    <property type="entry name" value="PPIC_PPIASE_2"/>
    <property type="match status" value="1"/>
</dbReference>
<sequence>MVKKVLVSILLLLVTVVFAIAEDKMVAKVNGSPIYESEVNTVFAEILLKNGIAPSSVDFNNPQFKEIKEKILDQLIDREVLAQHSEKFAYKDIEEDINKKLSDLKSSFNNDKEYQDALKRNNLTEQELRNKIRKNILVRKQIDAIKSNIKVTEVEKKEFYNKNINKFKTTDSVHVKHIIILTGEKRSDADAKKLIDEVYNKLNKGESFEELAKKYSEDASAQKGGDLGFITKGKTVPEFEKVAFATETGKISKPFKSQFGYHILKVVENKKGKTLTYEEVKEQIAKLLADNKLEETIQNKIKEWRKSDKIEKYL</sequence>
<accession>A0A5A8F6M7</accession>
<dbReference type="Gene3D" id="3.10.50.40">
    <property type="match status" value="1"/>
</dbReference>
<dbReference type="GO" id="GO:0003755">
    <property type="term" value="F:peptidyl-prolyl cis-trans isomerase activity"/>
    <property type="evidence" value="ECO:0007669"/>
    <property type="project" value="UniProtKB-KW"/>
</dbReference>
<evidence type="ECO:0000256" key="4">
    <source>
        <dbReference type="ARBA" id="ARBA00023110"/>
    </source>
</evidence>
<reference evidence="8 9" key="1">
    <citation type="submission" date="2019-06" db="EMBL/GenBank/DDBJ databases">
        <title>Genomic insights into carbon and energy metabolism of Deferribacter autotrophicus revealed new metabolic traits in the phylum Deferribacteres.</title>
        <authorList>
            <person name="Slobodkin A.I."/>
            <person name="Slobodkina G.B."/>
            <person name="Allioux M."/>
            <person name="Alain K."/>
            <person name="Jebbar M."/>
            <person name="Shadrin V."/>
            <person name="Kublanov I.V."/>
            <person name="Toshchakov S.V."/>
            <person name="Bonch-Osmolovskaya E.A."/>
        </authorList>
    </citation>
    <scope>NUCLEOTIDE SEQUENCE [LARGE SCALE GENOMIC DNA]</scope>
    <source>
        <strain evidence="8 9">SL50</strain>
    </source>
</reference>
<evidence type="ECO:0000313" key="8">
    <source>
        <dbReference type="EMBL" id="KAA0257374.1"/>
    </source>
</evidence>
<dbReference type="Pfam" id="PF13616">
    <property type="entry name" value="Rotamase_3"/>
    <property type="match status" value="1"/>
</dbReference>
<keyword evidence="4 6" id="KW-0697">Rotamase</keyword>
<dbReference type="Proteomes" id="UP000322876">
    <property type="component" value="Unassembled WGS sequence"/>
</dbReference>
<dbReference type="InterPro" id="IPR023058">
    <property type="entry name" value="PPIase_PpiC_CS"/>
</dbReference>
<gene>
    <name evidence="8" type="ORF">FHQ18_10020</name>
</gene>
<dbReference type="PANTHER" id="PTHR47245:SF1">
    <property type="entry name" value="FOLDASE PROTEIN PRSA"/>
    <property type="match status" value="1"/>
</dbReference>
<keyword evidence="5 6" id="KW-0413">Isomerase</keyword>
<dbReference type="SUPFAM" id="SSF54534">
    <property type="entry name" value="FKBP-like"/>
    <property type="match status" value="1"/>
</dbReference>
<name>A0A5A8F6M7_9BACT</name>
<keyword evidence="3" id="KW-0732">Signal</keyword>
<dbReference type="OrthoDB" id="14196at2"/>
<dbReference type="EMBL" id="VFJB01000008">
    <property type="protein sequence ID" value="KAA0257374.1"/>
    <property type="molecule type" value="Genomic_DNA"/>
</dbReference>
<proteinExistence type="predicted"/>
<dbReference type="AlphaFoldDB" id="A0A5A8F6M7"/>
<feature type="domain" description="PpiC" evidence="7">
    <location>
        <begin position="170"/>
        <end position="268"/>
    </location>
</feature>
<dbReference type="Gene3D" id="1.10.4030.10">
    <property type="entry name" value="Porin chaperone SurA, peptide-binding domain"/>
    <property type="match status" value="1"/>
</dbReference>
<keyword evidence="9" id="KW-1185">Reference proteome</keyword>
<dbReference type="InterPro" id="IPR027304">
    <property type="entry name" value="Trigger_fact/SurA_dom_sf"/>
</dbReference>
<comment type="caution">
    <text evidence="8">The sequence shown here is derived from an EMBL/GenBank/DDBJ whole genome shotgun (WGS) entry which is preliminary data.</text>
</comment>
<dbReference type="EC" id="5.2.1.8" evidence="2"/>
<evidence type="ECO:0000256" key="2">
    <source>
        <dbReference type="ARBA" id="ARBA00013194"/>
    </source>
</evidence>
<evidence type="ECO:0000256" key="3">
    <source>
        <dbReference type="ARBA" id="ARBA00022729"/>
    </source>
</evidence>
<dbReference type="PANTHER" id="PTHR47245">
    <property type="entry name" value="PEPTIDYLPROLYL ISOMERASE"/>
    <property type="match status" value="1"/>
</dbReference>
<evidence type="ECO:0000259" key="7">
    <source>
        <dbReference type="PROSITE" id="PS50198"/>
    </source>
</evidence>
<dbReference type="PROSITE" id="PS01096">
    <property type="entry name" value="PPIC_PPIASE_1"/>
    <property type="match status" value="1"/>
</dbReference>
<evidence type="ECO:0000313" key="9">
    <source>
        <dbReference type="Proteomes" id="UP000322876"/>
    </source>
</evidence>
<comment type="catalytic activity">
    <reaction evidence="1">
        <text>[protein]-peptidylproline (omega=180) = [protein]-peptidylproline (omega=0)</text>
        <dbReference type="Rhea" id="RHEA:16237"/>
        <dbReference type="Rhea" id="RHEA-COMP:10747"/>
        <dbReference type="Rhea" id="RHEA-COMP:10748"/>
        <dbReference type="ChEBI" id="CHEBI:83833"/>
        <dbReference type="ChEBI" id="CHEBI:83834"/>
        <dbReference type="EC" id="5.2.1.8"/>
    </reaction>
</comment>
<dbReference type="InterPro" id="IPR000297">
    <property type="entry name" value="PPIase_PpiC"/>
</dbReference>
<dbReference type="InterPro" id="IPR046357">
    <property type="entry name" value="PPIase_dom_sf"/>
</dbReference>
<evidence type="ECO:0000256" key="1">
    <source>
        <dbReference type="ARBA" id="ARBA00000971"/>
    </source>
</evidence>
<dbReference type="Pfam" id="PF13624">
    <property type="entry name" value="SurA_N_3"/>
    <property type="match status" value="1"/>
</dbReference>
<organism evidence="8 9">
    <name type="scientific">Deferribacter autotrophicus</name>
    <dbReference type="NCBI Taxonomy" id="500465"/>
    <lineage>
        <taxon>Bacteria</taxon>
        <taxon>Pseudomonadati</taxon>
        <taxon>Deferribacterota</taxon>
        <taxon>Deferribacteres</taxon>
        <taxon>Deferribacterales</taxon>
        <taxon>Deferribacteraceae</taxon>
        <taxon>Deferribacter</taxon>
    </lineage>
</organism>
<evidence type="ECO:0000256" key="6">
    <source>
        <dbReference type="PROSITE-ProRule" id="PRU00278"/>
    </source>
</evidence>